<dbReference type="NCBIfam" id="TIGR00125">
    <property type="entry name" value="cyt_tran_rel"/>
    <property type="match status" value="1"/>
</dbReference>
<evidence type="ECO:0000259" key="7">
    <source>
        <dbReference type="Pfam" id="PF01467"/>
    </source>
</evidence>
<dbReference type="NCBIfam" id="NF001985">
    <property type="entry name" value="PRK00777.1"/>
    <property type="match status" value="1"/>
</dbReference>
<name>A0A0R7K4C8_9ARCH</name>
<comment type="similarity">
    <text evidence="6">Belongs to the GTP-dependent DPCK family.</text>
</comment>
<comment type="catalytic activity">
    <reaction evidence="6">
        <text>3'-dephospho-CoA + GTP = GDP + CoA + H(+)</text>
        <dbReference type="Rhea" id="RHEA:61156"/>
        <dbReference type="ChEBI" id="CHEBI:15378"/>
        <dbReference type="ChEBI" id="CHEBI:37565"/>
        <dbReference type="ChEBI" id="CHEBI:57287"/>
        <dbReference type="ChEBI" id="CHEBI:57328"/>
        <dbReference type="ChEBI" id="CHEBI:58189"/>
        <dbReference type="EC" id="2.7.1.237"/>
    </reaction>
</comment>
<dbReference type="AlphaFoldDB" id="A0A0R7K4C8"/>
<organism evidence="8">
    <name type="scientific">uncultured Poseidoniia archaeon</name>
    <dbReference type="NCBI Taxonomy" id="1697135"/>
    <lineage>
        <taxon>Archaea</taxon>
        <taxon>Methanobacteriati</taxon>
        <taxon>Thermoplasmatota</taxon>
        <taxon>Candidatus Poseidoniia</taxon>
        <taxon>environmental samples</taxon>
    </lineage>
</organism>
<dbReference type="EC" id="2.7.1.237" evidence="6"/>
<evidence type="ECO:0000256" key="3">
    <source>
        <dbReference type="ARBA" id="ARBA00022777"/>
    </source>
</evidence>
<reference evidence="8" key="1">
    <citation type="submission" date="2014-11" db="EMBL/GenBank/DDBJ databases">
        <authorList>
            <person name="Tripathy S."/>
        </authorList>
    </citation>
    <scope>NUCLEOTIDE SEQUENCE</scope>
</reference>
<dbReference type="Pfam" id="PF04019">
    <property type="entry name" value="DUF359"/>
    <property type="match status" value="1"/>
</dbReference>
<dbReference type="InterPro" id="IPR007164">
    <property type="entry name" value="GTP-dep_dephospho-CoA_kin"/>
</dbReference>
<evidence type="ECO:0000256" key="5">
    <source>
        <dbReference type="ARBA" id="ARBA00023134"/>
    </source>
</evidence>
<dbReference type="PANTHER" id="PTHR40732">
    <property type="entry name" value="UPF0218 PROTEIN TK1697"/>
    <property type="match status" value="1"/>
</dbReference>
<keyword evidence="1 6" id="KW-0808">Transferase</keyword>
<feature type="binding site" evidence="6">
    <location>
        <position position="208"/>
    </location>
    <ligand>
        <name>GTP</name>
        <dbReference type="ChEBI" id="CHEBI:37565"/>
    </ligand>
</feature>
<keyword evidence="5 6" id="KW-0342">GTP-binding</keyword>
<dbReference type="UniPathway" id="UPA00241"/>
<proteinExistence type="inferred from homology"/>
<evidence type="ECO:0000313" key="8">
    <source>
        <dbReference type="EMBL" id="AKQ06024.1"/>
    </source>
</evidence>
<feature type="domain" description="Cytidyltransferase-like" evidence="7">
    <location>
        <begin position="6"/>
        <end position="140"/>
    </location>
</feature>
<dbReference type="Gene3D" id="3.40.50.620">
    <property type="entry name" value="HUPs"/>
    <property type="match status" value="1"/>
</dbReference>
<dbReference type="PANTHER" id="PTHR40732:SF1">
    <property type="entry name" value="GTP-DEPENDENT DEPHOSPHO-COA KINASE"/>
    <property type="match status" value="1"/>
</dbReference>
<dbReference type="HAMAP" id="MF_00590">
    <property type="entry name" value="Dephospho_CoA_kinase_GTP_dep"/>
    <property type="match status" value="1"/>
</dbReference>
<dbReference type="InterPro" id="IPR004821">
    <property type="entry name" value="Cyt_trans-like"/>
</dbReference>
<dbReference type="GO" id="GO:0016301">
    <property type="term" value="F:kinase activity"/>
    <property type="evidence" value="ECO:0007669"/>
    <property type="project" value="UniProtKB-UniRule"/>
</dbReference>
<sequence length="340" mass="38466">MSSIGLVGGTFDFFHIGHQKLINSCLNNCDILEIWISSDIITQRKDPRISSWKERCDLIKQNLSLEQSSRVTFHELMDDYGIALSHKNATKIFCTSETLSTCQIINQKRLERGLKPLSIFSVPHELSEDGLIISSSRIRNGEINSDGEVWISHKDLNSNFYLTKEVESMLKVPFGKLFEGPEDDHSIAITNVINFLEDFHSPIIGVGDVTVRALQNIGSKTSIGIIDEKTKRAKWDGYREINQSLYDNIIQCSNPPGMLTKSLFDSCKEAMNNWLERRQNTLILVDGEEDLAPLFLHILAPIKSAIIYGQPNKGVVLRITELDSKIRCQKILSLCDKRNN</sequence>
<reference evidence="8" key="2">
    <citation type="journal article" date="2015" name="ISME J.">
        <title>A new class of marine Euryarchaeota group II from the Mediterranean deep chlorophyll maximum.</title>
        <authorList>
            <person name="Martin-Cuadrado A.B."/>
            <person name="Garcia-Heredia I."/>
            <person name="Molto A.G."/>
            <person name="Lopez-Ubeda R."/>
            <person name="Kimes N."/>
            <person name="Lopez-Garcia P."/>
            <person name="Moreira D."/>
            <person name="Rodriguez-Valera F."/>
        </authorList>
    </citation>
    <scope>NUCLEOTIDE SEQUENCE</scope>
</reference>
<evidence type="ECO:0000256" key="2">
    <source>
        <dbReference type="ARBA" id="ARBA00022741"/>
    </source>
</evidence>
<dbReference type="InterPro" id="IPR014729">
    <property type="entry name" value="Rossmann-like_a/b/a_fold"/>
</dbReference>
<protein>
    <recommendedName>
        <fullName evidence="6">GTP-dependent dephospho-CoA kinase</fullName>
        <ecNumber evidence="6">2.7.1.237</ecNumber>
    </recommendedName>
    <alternativeName>
        <fullName evidence="6">Dephospho-coenzyme A kinase</fullName>
        <shortName evidence="6">DPCK</shortName>
    </alternativeName>
</protein>
<evidence type="ECO:0000256" key="1">
    <source>
        <dbReference type="ARBA" id="ARBA00022679"/>
    </source>
</evidence>
<keyword evidence="4 6" id="KW-0173">Coenzyme A biosynthesis</keyword>
<accession>A0A0R7K4C8</accession>
<dbReference type="GO" id="GO:0015937">
    <property type="term" value="P:coenzyme A biosynthetic process"/>
    <property type="evidence" value="ECO:0007669"/>
    <property type="project" value="UniProtKB-UniRule"/>
</dbReference>
<evidence type="ECO:0000256" key="4">
    <source>
        <dbReference type="ARBA" id="ARBA00022993"/>
    </source>
</evidence>
<feature type="binding site" evidence="6">
    <location>
        <position position="209"/>
    </location>
    <ligand>
        <name>GTP</name>
        <dbReference type="ChEBI" id="CHEBI:37565"/>
    </ligand>
</feature>
<dbReference type="GO" id="GO:0005525">
    <property type="term" value="F:GTP binding"/>
    <property type="evidence" value="ECO:0007669"/>
    <property type="project" value="UniProtKB-UniRule"/>
</dbReference>
<keyword evidence="3 6" id="KW-0418">Kinase</keyword>
<evidence type="ECO:0000256" key="6">
    <source>
        <dbReference type="HAMAP-Rule" id="MF_00590"/>
    </source>
</evidence>
<dbReference type="SUPFAM" id="SSF52374">
    <property type="entry name" value="Nucleotidylyl transferase"/>
    <property type="match status" value="1"/>
</dbReference>
<dbReference type="Pfam" id="PF01467">
    <property type="entry name" value="CTP_transf_like"/>
    <property type="match status" value="1"/>
</dbReference>
<dbReference type="EMBL" id="KP211915">
    <property type="protein sequence ID" value="AKQ06024.1"/>
    <property type="molecule type" value="Genomic_DNA"/>
</dbReference>
<keyword evidence="2 6" id="KW-0547">Nucleotide-binding</keyword>
<comment type="pathway">
    <text evidence="6">Cofactor biosynthesis; coenzyme A biosynthesis.</text>
</comment>
<comment type="caution">
    <text evidence="6">Lacks conserved residue(s) required for the propagation of feature annotation.</text>
</comment>
<feature type="binding site" evidence="6">
    <location>
        <position position="229"/>
    </location>
    <ligand>
        <name>GTP</name>
        <dbReference type="ChEBI" id="CHEBI:37565"/>
    </ligand>
</feature>
<feature type="binding site" evidence="6">
    <location>
        <position position="289"/>
    </location>
    <ligand>
        <name>GTP</name>
        <dbReference type="ChEBI" id="CHEBI:37565"/>
    </ligand>
</feature>
<feature type="binding site" evidence="6">
    <location>
        <position position="227"/>
    </location>
    <ligand>
        <name>GTP</name>
        <dbReference type="ChEBI" id="CHEBI:37565"/>
    </ligand>
</feature>
<comment type="function">
    <text evidence="6">Catalyzes the GTP-dependent phosphorylation of the 3'-hydroxyl group of dephosphocoenzyme A to form coenzyme A (CoA).</text>
</comment>